<comment type="caution">
    <text evidence="1">The sequence shown here is derived from an EMBL/GenBank/DDBJ whole genome shotgun (WGS) entry which is preliminary data.</text>
</comment>
<sequence>MQNPESPLQSRTLTLVEQRVLEGFPGMPLFFNGALSNRNVARPNWAGVVVWRVWSGAPLPTNFAAGDEVDEVEVTTELLARDTFARGDGLLGSTPVGGFLWTTAGGGTWGIVSEQVAITATGATGGYAVINTGVSRTRTRVSIPVQAAGYPGITGRYVDENNHFLVSRVSSSQITYRLTKRIAGTVTDVGVSTVPIASGDVIVFDDLVVGRLRVSVLKGSDEFVVFDEQTAGFSVPELATATRVGFYTGNTSSAVAAARWGTIQVDRAVS</sequence>
<dbReference type="AlphaFoldDB" id="A0A147F0T0"/>
<evidence type="ECO:0000313" key="1">
    <source>
        <dbReference type="EMBL" id="KTR96471.1"/>
    </source>
</evidence>
<accession>A0A147F0T0</accession>
<reference evidence="1 2" key="1">
    <citation type="journal article" date="2016" name="Front. Microbiol.">
        <title>Genomic Resource of Rice Seed Associated Bacteria.</title>
        <authorList>
            <person name="Midha S."/>
            <person name="Bansal K."/>
            <person name="Sharma S."/>
            <person name="Kumar N."/>
            <person name="Patil P.P."/>
            <person name="Chaudhry V."/>
            <person name="Patil P.B."/>
        </authorList>
    </citation>
    <scope>NUCLEOTIDE SEQUENCE [LARGE SCALE GENOMIC DNA]</scope>
    <source>
        <strain evidence="1 2">NS220</strain>
    </source>
</reference>
<dbReference type="PATRIC" id="fig|2033.6.peg.75"/>
<protein>
    <submittedName>
        <fullName evidence="1">Uncharacterized protein</fullName>
    </submittedName>
</protein>
<gene>
    <name evidence="1" type="ORF">NS220_02005</name>
</gene>
<organism evidence="1 2">
    <name type="scientific">Microbacterium testaceum</name>
    <name type="common">Aureobacterium testaceum</name>
    <name type="synonym">Brevibacterium testaceum</name>
    <dbReference type="NCBI Taxonomy" id="2033"/>
    <lineage>
        <taxon>Bacteria</taxon>
        <taxon>Bacillati</taxon>
        <taxon>Actinomycetota</taxon>
        <taxon>Actinomycetes</taxon>
        <taxon>Micrococcales</taxon>
        <taxon>Microbacteriaceae</taxon>
        <taxon>Microbacterium</taxon>
    </lineage>
</organism>
<proteinExistence type="predicted"/>
<dbReference type="EMBL" id="LDRT01000010">
    <property type="protein sequence ID" value="KTR96471.1"/>
    <property type="molecule type" value="Genomic_DNA"/>
</dbReference>
<name>A0A147F0T0_MICTE</name>
<dbReference type="Proteomes" id="UP000075025">
    <property type="component" value="Unassembled WGS sequence"/>
</dbReference>
<evidence type="ECO:0000313" key="2">
    <source>
        <dbReference type="Proteomes" id="UP000075025"/>
    </source>
</evidence>